<keyword evidence="4 7" id="KW-0812">Transmembrane</keyword>
<dbReference type="Gene3D" id="1.20.1720.10">
    <property type="entry name" value="Multidrug resistance protein D"/>
    <property type="match status" value="1"/>
</dbReference>
<feature type="transmembrane region" description="Helical" evidence="7">
    <location>
        <begin position="327"/>
        <end position="346"/>
    </location>
</feature>
<dbReference type="Proteomes" id="UP000292424">
    <property type="component" value="Chromosome"/>
</dbReference>
<evidence type="ECO:0000259" key="8">
    <source>
        <dbReference type="PROSITE" id="PS50850"/>
    </source>
</evidence>
<dbReference type="InterPro" id="IPR011701">
    <property type="entry name" value="MFS"/>
</dbReference>
<dbReference type="Gene3D" id="1.20.1250.20">
    <property type="entry name" value="MFS general substrate transporter like domains"/>
    <property type="match status" value="1"/>
</dbReference>
<feature type="transmembrane region" description="Helical" evidence="7">
    <location>
        <begin position="132"/>
        <end position="154"/>
    </location>
</feature>
<feature type="transmembrane region" description="Helical" evidence="7">
    <location>
        <begin position="73"/>
        <end position="93"/>
    </location>
</feature>
<comment type="subcellular location">
    <subcellularLocation>
        <location evidence="1">Cell membrane</location>
        <topology evidence="1">Multi-pass membrane protein</topology>
    </subcellularLocation>
</comment>
<protein>
    <submittedName>
        <fullName evidence="9">MFS transporter</fullName>
    </submittedName>
</protein>
<sequence>MERRALTISLIVGGAFLMENIDGTVISTALPEMAKSFRVNPIHLSAGITSYLIMLAVFIPISGWVADKFGTRNVFGSAIIGFVLASVGCGLSQNIYHFVTFRILQGVAGAMMVPVGRLSVLRNTEKKDLVTAIAYITWPGLIGPIIGPLLGGIFTTYLSWHWIFFINIPLGIIAVILTWKFIPNTHTKDPKPLDFVGFLLSAVALSSFMYGVELLSREGENYWKIAGILVASGLLIVFNIYQSRKKEFPLIDYSILNVRTFAITVYSGSLARMVIGMAPFLVPMMFQIGFGLNAFQSGLLFMASMVGNLAMKPATIWITRKFNFKEVLIGNGILLAISTFATALLFPTTPTWMVVVVMFASGMFRSMQFSSLNTLAYADIPNKNMSNANTLYSTAQQMTLGMGIALGAVSLHVASVIHRHGTRYQMNDFHMAFVFIGFLSLLGLIEYGRLRKTDGLNVRGLEKNHK</sequence>
<keyword evidence="10" id="KW-1185">Reference proteome</keyword>
<feature type="transmembrane region" description="Helical" evidence="7">
    <location>
        <begin position="222"/>
        <end position="241"/>
    </location>
</feature>
<dbReference type="GO" id="GO:0005886">
    <property type="term" value="C:plasma membrane"/>
    <property type="evidence" value="ECO:0007669"/>
    <property type="project" value="UniProtKB-SubCell"/>
</dbReference>
<evidence type="ECO:0000256" key="4">
    <source>
        <dbReference type="ARBA" id="ARBA00022692"/>
    </source>
</evidence>
<keyword evidence="3" id="KW-1003">Cell membrane</keyword>
<keyword evidence="6 7" id="KW-0472">Membrane</keyword>
<dbReference type="InterPro" id="IPR020846">
    <property type="entry name" value="MFS_dom"/>
</dbReference>
<dbReference type="PANTHER" id="PTHR42718">
    <property type="entry name" value="MAJOR FACILITATOR SUPERFAMILY MULTIDRUG TRANSPORTER MFSC"/>
    <property type="match status" value="1"/>
</dbReference>
<feature type="transmembrane region" description="Helical" evidence="7">
    <location>
        <begin position="193"/>
        <end position="210"/>
    </location>
</feature>
<feature type="transmembrane region" description="Helical" evidence="7">
    <location>
        <begin position="99"/>
        <end position="120"/>
    </location>
</feature>
<dbReference type="OrthoDB" id="783189at2"/>
<keyword evidence="5 7" id="KW-1133">Transmembrane helix</keyword>
<dbReference type="InterPro" id="IPR036259">
    <property type="entry name" value="MFS_trans_sf"/>
</dbReference>
<reference evidence="9 10" key="1">
    <citation type="submission" date="2019-09" db="EMBL/GenBank/DDBJ databases">
        <title>Complete genome sequence of Arachidicoccus sp. B3-10 isolated from apple orchard soil.</title>
        <authorList>
            <person name="Kim H.S."/>
            <person name="Han K.-I."/>
            <person name="Suh M.K."/>
            <person name="Lee K.C."/>
            <person name="Eom M.K."/>
            <person name="Kim J.-S."/>
            <person name="Kang S.W."/>
            <person name="Sin Y."/>
            <person name="Lee J.-S."/>
        </authorList>
    </citation>
    <scope>NUCLEOTIDE SEQUENCE [LARGE SCALE GENOMIC DNA]</scope>
    <source>
        <strain evidence="9 10">B3-10</strain>
    </source>
</reference>
<evidence type="ECO:0000313" key="10">
    <source>
        <dbReference type="Proteomes" id="UP000292424"/>
    </source>
</evidence>
<evidence type="ECO:0000313" key="9">
    <source>
        <dbReference type="EMBL" id="QES90778.1"/>
    </source>
</evidence>
<evidence type="ECO:0000256" key="1">
    <source>
        <dbReference type="ARBA" id="ARBA00004651"/>
    </source>
</evidence>
<feature type="transmembrane region" description="Helical" evidence="7">
    <location>
        <begin position="41"/>
        <end position="61"/>
    </location>
</feature>
<feature type="transmembrane region" description="Helical" evidence="7">
    <location>
        <begin position="429"/>
        <end position="447"/>
    </location>
</feature>
<dbReference type="AlphaFoldDB" id="A0A5P2G7V3"/>
<evidence type="ECO:0000256" key="6">
    <source>
        <dbReference type="ARBA" id="ARBA00023136"/>
    </source>
</evidence>
<proteinExistence type="predicted"/>
<keyword evidence="2" id="KW-0813">Transport</keyword>
<accession>A0A5P2G7V3</accession>
<dbReference type="PROSITE" id="PS50850">
    <property type="entry name" value="MFS"/>
    <property type="match status" value="1"/>
</dbReference>
<evidence type="ECO:0000256" key="5">
    <source>
        <dbReference type="ARBA" id="ARBA00022989"/>
    </source>
</evidence>
<dbReference type="RefSeq" id="WP_131331762.1">
    <property type="nucleotide sequence ID" value="NZ_CP044016.1"/>
</dbReference>
<dbReference type="Pfam" id="PF07690">
    <property type="entry name" value="MFS_1"/>
    <property type="match status" value="1"/>
</dbReference>
<name>A0A5P2G7V3_9BACT</name>
<feature type="transmembrane region" description="Helical" evidence="7">
    <location>
        <begin position="160"/>
        <end position="181"/>
    </location>
</feature>
<dbReference type="SUPFAM" id="SSF103473">
    <property type="entry name" value="MFS general substrate transporter"/>
    <property type="match status" value="1"/>
</dbReference>
<dbReference type="GO" id="GO:0022857">
    <property type="term" value="F:transmembrane transporter activity"/>
    <property type="evidence" value="ECO:0007669"/>
    <property type="project" value="InterPro"/>
</dbReference>
<dbReference type="EMBL" id="CP044016">
    <property type="protein sequence ID" value="QES90778.1"/>
    <property type="molecule type" value="Genomic_DNA"/>
</dbReference>
<evidence type="ECO:0000256" key="3">
    <source>
        <dbReference type="ARBA" id="ARBA00022475"/>
    </source>
</evidence>
<feature type="transmembrane region" description="Helical" evidence="7">
    <location>
        <begin position="288"/>
        <end position="306"/>
    </location>
</feature>
<dbReference type="PANTHER" id="PTHR42718:SF46">
    <property type="entry name" value="BLR6921 PROTEIN"/>
    <property type="match status" value="1"/>
</dbReference>
<feature type="transmembrane region" description="Helical" evidence="7">
    <location>
        <begin position="261"/>
        <end position="282"/>
    </location>
</feature>
<evidence type="ECO:0000256" key="7">
    <source>
        <dbReference type="SAM" id="Phobius"/>
    </source>
</evidence>
<feature type="transmembrane region" description="Helical" evidence="7">
    <location>
        <begin position="399"/>
        <end position="417"/>
    </location>
</feature>
<gene>
    <name evidence="9" type="ORF">E0W69_019685</name>
</gene>
<dbReference type="CDD" id="cd17503">
    <property type="entry name" value="MFS_LmrB_MDR_like"/>
    <property type="match status" value="1"/>
</dbReference>
<organism evidence="9 10">
    <name type="scientific">Rhizosphaericola mali</name>
    <dbReference type="NCBI Taxonomy" id="2545455"/>
    <lineage>
        <taxon>Bacteria</taxon>
        <taxon>Pseudomonadati</taxon>
        <taxon>Bacteroidota</taxon>
        <taxon>Chitinophagia</taxon>
        <taxon>Chitinophagales</taxon>
        <taxon>Chitinophagaceae</taxon>
        <taxon>Rhizosphaericola</taxon>
    </lineage>
</organism>
<dbReference type="KEGG" id="arac:E0W69_019685"/>
<feature type="domain" description="Major facilitator superfamily (MFS) profile" evidence="8">
    <location>
        <begin position="8"/>
        <end position="455"/>
    </location>
</feature>
<evidence type="ECO:0000256" key="2">
    <source>
        <dbReference type="ARBA" id="ARBA00022448"/>
    </source>
</evidence>